<dbReference type="InterPro" id="IPR000531">
    <property type="entry name" value="Beta-barrel_TonB"/>
</dbReference>
<keyword evidence="5 11" id="KW-0812">Transmembrane</keyword>
<keyword evidence="7" id="KW-0406">Ion transport</keyword>
<evidence type="ECO:0000256" key="1">
    <source>
        <dbReference type="ARBA" id="ARBA00004571"/>
    </source>
</evidence>
<dbReference type="InterPro" id="IPR039426">
    <property type="entry name" value="TonB-dep_rcpt-like"/>
</dbReference>
<evidence type="ECO:0000256" key="3">
    <source>
        <dbReference type="ARBA" id="ARBA00022452"/>
    </source>
</evidence>
<evidence type="ECO:0000256" key="6">
    <source>
        <dbReference type="ARBA" id="ARBA00023004"/>
    </source>
</evidence>
<keyword evidence="2 11" id="KW-0813">Transport</keyword>
<protein>
    <submittedName>
        <fullName evidence="16">TonB-dependent receptor</fullName>
    </submittedName>
</protein>
<evidence type="ECO:0000256" key="13">
    <source>
        <dbReference type="SAM" id="SignalP"/>
    </source>
</evidence>
<evidence type="ECO:0000256" key="12">
    <source>
        <dbReference type="RuleBase" id="RU003357"/>
    </source>
</evidence>
<dbReference type="PANTHER" id="PTHR32552">
    <property type="entry name" value="FERRICHROME IRON RECEPTOR-RELATED"/>
    <property type="match status" value="1"/>
</dbReference>
<evidence type="ECO:0000256" key="8">
    <source>
        <dbReference type="ARBA" id="ARBA00023077"/>
    </source>
</evidence>
<evidence type="ECO:0000256" key="7">
    <source>
        <dbReference type="ARBA" id="ARBA00023065"/>
    </source>
</evidence>
<dbReference type="EMBL" id="CP118605">
    <property type="protein sequence ID" value="WGL15795.1"/>
    <property type="molecule type" value="Genomic_DNA"/>
</dbReference>
<dbReference type="CDD" id="cd01347">
    <property type="entry name" value="ligand_gated_channel"/>
    <property type="match status" value="1"/>
</dbReference>
<sequence length="722" mass="78996">MNKPFPRHTLAAAILTVSAVPAFAQQTLEEVSVTAQKRESNLQSTAMAVTALTGDAMSEAGVDDMTSLETRVPGMSMGTFNLGQPQIYIRGIGSNADGASADNSVVVFLDEVYIGRASGSALSLYDVERVEVLRGPQGTLYGKNVVGGAISVISKKPTEEFYTRGELTTGNYNLVTAKTAISGPLTDNLFGKIALSSSDRDGFMESANPAAEGMQLNDKDSLNFRGQLRYVPTDTLELNLTADWSKDRNAGTGRIHTPGTTVYAALKAIAPQVADNDELSWADDDGFQHRDVSGVTGRVDWDLAAGTVTSITAYRETDYRMQEDGFNIDVSVIGIDSLSMIDETADQFSQELRFTSETIGAWNWIAGLYYLQEDIYRDESTSSMFGPFSSDIASLQWNTTESYAVFGEVNYYLSDAMKLAVGARYTTETKESRQIRTDSLDPTTNYDVTAEADFSALTPRIVLDYQATENTFVYGSVSKGFKSGGFAGTSETAEAASTPFEEEIAITYELGMKSELLDRSLRLNMALFNTDYDDLQVLEYVTVDVEALEGYFLTDNAASATSRGLELEWLYYPEALSGLEISGSYAWLDATYDDYEPDPAVAGNRLRNAPEQSYNVALGYEFNLGSAGYLKARYEYRYKGDSFQDPQNYVLSSIPEYAVSNARLSYMPASDTWTLSAWVDNIADEDYLVHNFPIGLSETGGMAAPATPGNPRTYGLTFAWDY</sequence>
<evidence type="ECO:0000313" key="17">
    <source>
        <dbReference type="Proteomes" id="UP001236500"/>
    </source>
</evidence>
<comment type="similarity">
    <text evidence="11 12">Belongs to the TonB-dependent receptor family.</text>
</comment>
<dbReference type="PANTHER" id="PTHR32552:SF81">
    <property type="entry name" value="TONB-DEPENDENT OUTER MEMBRANE RECEPTOR"/>
    <property type="match status" value="1"/>
</dbReference>
<dbReference type="SUPFAM" id="SSF56935">
    <property type="entry name" value="Porins"/>
    <property type="match status" value="1"/>
</dbReference>
<keyword evidence="3 11" id="KW-1134">Transmembrane beta strand</keyword>
<feature type="signal peptide" evidence="13">
    <location>
        <begin position="1"/>
        <end position="24"/>
    </location>
</feature>
<evidence type="ECO:0000256" key="9">
    <source>
        <dbReference type="ARBA" id="ARBA00023136"/>
    </source>
</evidence>
<dbReference type="InterPro" id="IPR036942">
    <property type="entry name" value="Beta-barrel_TonB_sf"/>
</dbReference>
<evidence type="ECO:0000256" key="11">
    <source>
        <dbReference type="PROSITE-ProRule" id="PRU01360"/>
    </source>
</evidence>
<keyword evidence="4" id="KW-0410">Iron transport</keyword>
<keyword evidence="17" id="KW-1185">Reference proteome</keyword>
<evidence type="ECO:0000256" key="5">
    <source>
        <dbReference type="ARBA" id="ARBA00022692"/>
    </source>
</evidence>
<reference evidence="16 17" key="1">
    <citation type="submission" date="2023-02" db="EMBL/GenBank/DDBJ databases">
        <title>Description and genomic characterization of Microbulbifer bruguierae sp. nov., isolated from the sediment of mangrove plant Bruguiera sexangula.</title>
        <authorList>
            <person name="Long M."/>
        </authorList>
    </citation>
    <scope>NUCLEOTIDE SEQUENCE [LARGE SCALE GENOMIC DNA]</scope>
    <source>
        <strain evidence="16 17">H12</strain>
    </source>
</reference>
<evidence type="ECO:0000256" key="4">
    <source>
        <dbReference type="ARBA" id="ARBA00022496"/>
    </source>
</evidence>
<dbReference type="PROSITE" id="PS52016">
    <property type="entry name" value="TONB_DEPENDENT_REC_3"/>
    <property type="match status" value="1"/>
</dbReference>
<name>A0ABY8NA59_9GAMM</name>
<comment type="subcellular location">
    <subcellularLocation>
        <location evidence="1 11">Cell outer membrane</location>
        <topology evidence="1 11">Multi-pass membrane protein</topology>
    </subcellularLocation>
</comment>
<evidence type="ECO:0000313" key="16">
    <source>
        <dbReference type="EMBL" id="WGL15795.1"/>
    </source>
</evidence>
<feature type="chain" id="PRO_5047470515" evidence="13">
    <location>
        <begin position="25"/>
        <end position="722"/>
    </location>
</feature>
<dbReference type="Proteomes" id="UP001236500">
    <property type="component" value="Chromosome"/>
</dbReference>
<evidence type="ECO:0000259" key="15">
    <source>
        <dbReference type="Pfam" id="PF07715"/>
    </source>
</evidence>
<accession>A0ABY8NA59</accession>
<feature type="domain" description="TonB-dependent receptor plug" evidence="15">
    <location>
        <begin position="42"/>
        <end position="149"/>
    </location>
</feature>
<evidence type="ECO:0000256" key="2">
    <source>
        <dbReference type="ARBA" id="ARBA00022448"/>
    </source>
</evidence>
<dbReference type="RefSeq" id="WP_280318902.1">
    <property type="nucleotide sequence ID" value="NZ_CP118605.1"/>
</dbReference>
<keyword evidence="8 12" id="KW-0798">TonB box</keyword>
<dbReference type="Pfam" id="PF00593">
    <property type="entry name" value="TonB_dep_Rec_b-barrel"/>
    <property type="match status" value="1"/>
</dbReference>
<gene>
    <name evidence="16" type="ORF">PVT68_13570</name>
</gene>
<organism evidence="16 17">
    <name type="scientific">Microbulbifer bruguierae</name>
    <dbReference type="NCBI Taxonomy" id="3029061"/>
    <lineage>
        <taxon>Bacteria</taxon>
        <taxon>Pseudomonadati</taxon>
        <taxon>Pseudomonadota</taxon>
        <taxon>Gammaproteobacteria</taxon>
        <taxon>Cellvibrionales</taxon>
        <taxon>Microbulbiferaceae</taxon>
        <taxon>Microbulbifer</taxon>
    </lineage>
</organism>
<dbReference type="InterPro" id="IPR012910">
    <property type="entry name" value="Plug_dom"/>
</dbReference>
<feature type="domain" description="TonB-dependent receptor-like beta-barrel" evidence="14">
    <location>
        <begin position="234"/>
        <end position="682"/>
    </location>
</feature>
<dbReference type="Gene3D" id="2.40.170.20">
    <property type="entry name" value="TonB-dependent receptor, beta-barrel domain"/>
    <property type="match status" value="1"/>
</dbReference>
<evidence type="ECO:0000256" key="10">
    <source>
        <dbReference type="ARBA" id="ARBA00023237"/>
    </source>
</evidence>
<keyword evidence="16" id="KW-0675">Receptor</keyword>
<dbReference type="Pfam" id="PF07715">
    <property type="entry name" value="Plug"/>
    <property type="match status" value="1"/>
</dbReference>
<proteinExistence type="inferred from homology"/>
<evidence type="ECO:0000259" key="14">
    <source>
        <dbReference type="Pfam" id="PF00593"/>
    </source>
</evidence>
<keyword evidence="9 11" id="KW-0472">Membrane</keyword>
<keyword evidence="10 11" id="KW-0998">Cell outer membrane</keyword>
<keyword evidence="6" id="KW-0408">Iron</keyword>
<keyword evidence="13" id="KW-0732">Signal</keyword>